<dbReference type="EMBL" id="VWPK01000030">
    <property type="protein sequence ID" value="KAA5610625.1"/>
    <property type="molecule type" value="Genomic_DNA"/>
</dbReference>
<feature type="domain" description="DUF4213" evidence="2">
    <location>
        <begin position="18"/>
        <end position="105"/>
    </location>
</feature>
<sequence>MPQDGILADIIADVAATLGTGLADIAVTRAVVGLYFTGVALDTGSAGVCVTPAKTAIHATCCPTADDTVVAPGTLRGRRAVDLLDEIASPHPLRRALAIATLNALAETCWQRRPHPDVLLRPDMDAFDAAAIAPGEHVVLVGAFVPFLRALKRMRQDYTVLELSADMLKPEELPHFRPAAAAAEVIPHGDVVLLTGSTLLNDTLEDLLLLARPEARVVVVGPTVGLMPEAFLRRGVDILGGVRITAPETFLDVLAEGGSGHHFFGRSASRMVMLRQSPKQATARAA</sequence>
<evidence type="ECO:0000259" key="1">
    <source>
        <dbReference type="Pfam" id="PF04016"/>
    </source>
</evidence>
<dbReference type="Gene3D" id="3.40.50.11590">
    <property type="match status" value="1"/>
</dbReference>
<dbReference type="Gene3D" id="3.30.390.100">
    <property type="match status" value="1"/>
</dbReference>
<evidence type="ECO:0000313" key="4">
    <source>
        <dbReference type="Proteomes" id="UP000325255"/>
    </source>
</evidence>
<organism evidence="3 4">
    <name type="scientific">Rhodovastum atsumiense</name>
    <dbReference type="NCBI Taxonomy" id="504468"/>
    <lineage>
        <taxon>Bacteria</taxon>
        <taxon>Pseudomonadati</taxon>
        <taxon>Pseudomonadota</taxon>
        <taxon>Alphaproteobacteria</taxon>
        <taxon>Acetobacterales</taxon>
        <taxon>Acetobacteraceae</taxon>
        <taxon>Rhodovastum</taxon>
    </lineage>
</organism>
<protein>
    <submittedName>
        <fullName evidence="3">Fis family transcriptional regulator</fullName>
    </submittedName>
</protein>
<dbReference type="Pfam" id="PF04016">
    <property type="entry name" value="DUF364"/>
    <property type="match status" value="1"/>
</dbReference>
<dbReference type="AlphaFoldDB" id="A0A5M6IT59"/>
<keyword evidence="4" id="KW-1185">Reference proteome</keyword>
<dbReference type="InterPro" id="IPR007161">
    <property type="entry name" value="DUF364"/>
</dbReference>
<reference evidence="3 4" key="1">
    <citation type="submission" date="2019-09" db="EMBL/GenBank/DDBJ databases">
        <title>Genome sequence of Rhodovastum atsumiense, a diverse member of the Acetobacteraceae family of non-sulfur purple photosynthetic bacteria.</title>
        <authorList>
            <person name="Meyer T."/>
            <person name="Kyndt J."/>
        </authorList>
    </citation>
    <scope>NUCLEOTIDE SEQUENCE [LARGE SCALE GENOMIC DNA]</scope>
    <source>
        <strain evidence="3 4">DSM 21279</strain>
    </source>
</reference>
<dbReference type="OrthoDB" id="5918880at2"/>
<dbReference type="RefSeq" id="WP_150042359.1">
    <property type="nucleotide sequence ID" value="NZ_OW485601.1"/>
</dbReference>
<proteinExistence type="predicted"/>
<dbReference type="Proteomes" id="UP000325255">
    <property type="component" value="Unassembled WGS sequence"/>
</dbReference>
<dbReference type="Pfam" id="PF13938">
    <property type="entry name" value="DUF4213"/>
    <property type="match status" value="1"/>
</dbReference>
<feature type="domain" description="Putative heavy-metal chelation" evidence="1">
    <location>
        <begin position="125"/>
        <end position="272"/>
    </location>
</feature>
<name>A0A5M6IT59_9PROT</name>
<evidence type="ECO:0000259" key="2">
    <source>
        <dbReference type="Pfam" id="PF13938"/>
    </source>
</evidence>
<gene>
    <name evidence="3" type="ORF">F1189_18560</name>
</gene>
<evidence type="ECO:0000313" key="3">
    <source>
        <dbReference type="EMBL" id="KAA5610625.1"/>
    </source>
</evidence>
<comment type="caution">
    <text evidence="3">The sequence shown here is derived from an EMBL/GenBank/DDBJ whole genome shotgun (WGS) entry which is preliminary data.</text>
</comment>
<dbReference type="InterPro" id="IPR025251">
    <property type="entry name" value="DUF4213"/>
</dbReference>
<accession>A0A5M6IT59</accession>
<dbReference type="SUPFAM" id="SSF159713">
    <property type="entry name" value="Dhaf3308-like"/>
    <property type="match status" value="1"/>
</dbReference>